<keyword evidence="7" id="KW-0175">Coiled coil</keyword>
<dbReference type="InterPro" id="IPR036543">
    <property type="entry name" value="Guanylate-bd_C_sf"/>
</dbReference>
<keyword evidence="5" id="KW-0342">GTP-binding</keyword>
<dbReference type="CDD" id="cd16269">
    <property type="entry name" value="GBP_C"/>
    <property type="match status" value="2"/>
</dbReference>
<evidence type="ECO:0000256" key="3">
    <source>
        <dbReference type="ARBA" id="ARBA00022801"/>
    </source>
</evidence>
<feature type="domain" description="GB1/RHD3-type G" evidence="8">
    <location>
        <begin position="35"/>
        <end position="277"/>
    </location>
</feature>
<keyword evidence="10" id="KW-1185">Reference proteome</keyword>
<evidence type="ECO:0000256" key="2">
    <source>
        <dbReference type="ARBA" id="ARBA00022741"/>
    </source>
</evidence>
<proteinExistence type="inferred from homology"/>
<organism evidence="9 10">
    <name type="scientific">Pipistrellus kuhlii</name>
    <name type="common">Kuhl's pipistrelle</name>
    <dbReference type="NCBI Taxonomy" id="59472"/>
    <lineage>
        <taxon>Eukaryota</taxon>
        <taxon>Metazoa</taxon>
        <taxon>Chordata</taxon>
        <taxon>Craniata</taxon>
        <taxon>Vertebrata</taxon>
        <taxon>Euteleostomi</taxon>
        <taxon>Mammalia</taxon>
        <taxon>Eutheria</taxon>
        <taxon>Laurasiatheria</taxon>
        <taxon>Chiroptera</taxon>
        <taxon>Yangochiroptera</taxon>
        <taxon>Vespertilionidae</taxon>
        <taxon>Pipistrellus</taxon>
    </lineage>
</organism>
<dbReference type="CDD" id="cd01851">
    <property type="entry name" value="GBP"/>
    <property type="match status" value="1"/>
</dbReference>
<dbReference type="FunFam" id="1.20.1000.10:FF:000001">
    <property type="entry name" value="Guanylate binding protein 1"/>
    <property type="match status" value="1"/>
</dbReference>
<dbReference type="GO" id="GO:0045087">
    <property type="term" value="P:innate immune response"/>
    <property type="evidence" value="ECO:0007669"/>
    <property type="project" value="UniProtKB-KW"/>
</dbReference>
<dbReference type="GO" id="GO:0003924">
    <property type="term" value="F:GTPase activity"/>
    <property type="evidence" value="ECO:0007669"/>
    <property type="project" value="InterPro"/>
</dbReference>
<keyword evidence="4" id="KW-0391">Immunity</keyword>
<dbReference type="InterPro" id="IPR015894">
    <property type="entry name" value="Guanylate-bd_N"/>
</dbReference>
<evidence type="ECO:0000256" key="4">
    <source>
        <dbReference type="ARBA" id="ARBA00022859"/>
    </source>
</evidence>
<evidence type="ECO:0000256" key="5">
    <source>
        <dbReference type="ARBA" id="ARBA00023134"/>
    </source>
</evidence>
<name>A0A7J8A7Q3_PIPKU</name>
<keyword evidence="1" id="KW-0399">Innate immunity</keyword>
<reference evidence="9 10" key="1">
    <citation type="journal article" date="2020" name="Nature">
        <title>Six reference-quality genomes reveal evolution of bat adaptations.</title>
        <authorList>
            <person name="Jebb D."/>
            <person name="Huang Z."/>
            <person name="Pippel M."/>
            <person name="Hughes G.M."/>
            <person name="Lavrichenko K."/>
            <person name="Devanna P."/>
            <person name="Winkler S."/>
            <person name="Jermiin L.S."/>
            <person name="Skirmuntt E.C."/>
            <person name="Katzourakis A."/>
            <person name="Burkitt-Gray L."/>
            <person name="Ray D.A."/>
            <person name="Sullivan K.A.M."/>
            <person name="Roscito J.G."/>
            <person name="Kirilenko B.M."/>
            <person name="Davalos L.M."/>
            <person name="Corthals A.P."/>
            <person name="Power M.L."/>
            <person name="Jones G."/>
            <person name="Ransome R.D."/>
            <person name="Dechmann D.K.N."/>
            <person name="Locatelli A.G."/>
            <person name="Puechmaille S.J."/>
            <person name="Fedrigo O."/>
            <person name="Jarvis E.D."/>
            <person name="Hiller M."/>
            <person name="Vernes S.C."/>
            <person name="Myers E.W."/>
            <person name="Teeling E.C."/>
        </authorList>
    </citation>
    <scope>NUCLEOTIDE SEQUENCE [LARGE SCALE GENOMIC DNA]</scope>
    <source>
        <strain evidence="9">MPipKuh1</strain>
        <tissue evidence="9">Flight muscle</tissue>
    </source>
</reference>
<dbReference type="Pfam" id="PF02841">
    <property type="entry name" value="GBP_C"/>
    <property type="match status" value="2"/>
</dbReference>
<dbReference type="PANTHER" id="PTHR10751">
    <property type="entry name" value="GUANYLATE BINDING PROTEIN"/>
    <property type="match status" value="1"/>
</dbReference>
<dbReference type="Proteomes" id="UP000558488">
    <property type="component" value="Unassembled WGS sequence"/>
</dbReference>
<gene>
    <name evidence="9" type="ORF">mPipKuh1_005441</name>
</gene>
<dbReference type="Gene3D" id="1.20.1000.10">
    <property type="entry name" value="Guanylate-binding protein, C-terminal domain"/>
    <property type="match status" value="2"/>
</dbReference>
<dbReference type="Pfam" id="PF02263">
    <property type="entry name" value="GBP"/>
    <property type="match status" value="2"/>
</dbReference>
<dbReference type="AlphaFoldDB" id="A0A7J8A7Q3"/>
<comment type="caution">
    <text evidence="9">The sequence shown here is derived from an EMBL/GenBank/DDBJ whole genome shotgun (WGS) entry which is preliminary data.</text>
</comment>
<dbReference type="SUPFAM" id="SSF48340">
    <property type="entry name" value="Interferon-induced guanylate-binding protein 1 (GBP1), C-terminal domain"/>
    <property type="match status" value="2"/>
</dbReference>
<evidence type="ECO:0000313" key="9">
    <source>
        <dbReference type="EMBL" id="KAF6382030.1"/>
    </source>
</evidence>
<keyword evidence="2" id="KW-0547">Nucleotide-binding</keyword>
<dbReference type="FunFam" id="3.40.50.300:FF:000422">
    <property type="entry name" value="Guanylate-binding protein 1"/>
    <property type="match status" value="1"/>
</dbReference>
<sequence length="888" mass="101886">MASGPIMLAPMCLVENKDEQMSVNQKALKILYKISQPVVVVAIVGLYRTGKSYLMNCLARVKCGFPLGSTVQAETKGIWMWCVPHPSKPDHILVLLDTEGLGDVEKGDPKNDSWIFALAVLLSSTFVYNSMSTINNDALEKLHYVTELTELIRAKSSPKHVEVEDATEFVSFFPDFIWAVRDFTLELKLNGHPITADEYLENALKLIPGSNPKAKISNIPRECIRHYFPKRKCFVFDRPTQDTSLLANIENILESQLDPKFRQQSDNFCYYIFTHAKTKTLREGVTVTGNRLGTLVVTYVDAINSGAVPCLENAVTTLAQLENSAAVQKAADHYSEQMAQRVSFPTDTLQELLDLHTACEREAIAIFLEHSFKDDQREFQRKLTEIINNKKESLLLKNEETSEKYCQHVLDHLSMALVESISEGTFSVSGGHKNYSRAKEKIEQRYWEVPRKGVKAMEVFQGFLMSQMTIEKSILQADKALTQGEKAIAEERAKKEQVEKEQEWLRQKHKEQQQHIEAQNRSLEENIVQLRKKLEKDRDETLKEQTRILEHKLKIQEELLNEGFRKKSDEMEAEINRLRNLIESTKKDKTPWIARAVDTLADEISTVLTFPEELMKLPAVSQPRMNYEEQDIFLEIVDNFGGRNPKAQISNLPRECIRNFFPKRKCFVFDRPINDKEFLANIEKVAEYQLDPKLPEQTKNFCSYILTQARAKTLRERITITGKRLRTLVVTYVDAINSGAVPCLENAVTTLAQLENSVAVQKAADHYSEQMAQRVSFPTATLQELLDLHAACEREAIAIFMENSFKDENQEYLKHLMEIIKDKQDNFLLQNEDASVKHCQDKLEQLSKSLMEAIIFQQACSLFLVVTRSTWKERKRLNRTTGKCPRKE</sequence>
<dbReference type="GO" id="GO:0005525">
    <property type="term" value="F:GTP binding"/>
    <property type="evidence" value="ECO:0007669"/>
    <property type="project" value="UniProtKB-KW"/>
</dbReference>
<dbReference type="PROSITE" id="PS51715">
    <property type="entry name" value="G_GB1_RHD3"/>
    <property type="match status" value="1"/>
</dbReference>
<evidence type="ECO:0000259" key="8">
    <source>
        <dbReference type="PROSITE" id="PS51715"/>
    </source>
</evidence>
<evidence type="ECO:0000256" key="7">
    <source>
        <dbReference type="SAM" id="Coils"/>
    </source>
</evidence>
<evidence type="ECO:0000256" key="1">
    <source>
        <dbReference type="ARBA" id="ARBA00022588"/>
    </source>
</evidence>
<dbReference type="InterPro" id="IPR027417">
    <property type="entry name" value="P-loop_NTPase"/>
</dbReference>
<feature type="coiled-coil region" evidence="7">
    <location>
        <begin position="481"/>
        <end position="588"/>
    </location>
</feature>
<evidence type="ECO:0000256" key="6">
    <source>
        <dbReference type="PROSITE-ProRule" id="PRU01052"/>
    </source>
</evidence>
<dbReference type="InterPro" id="IPR030386">
    <property type="entry name" value="G_GB1_RHD3_dom"/>
</dbReference>
<dbReference type="InterPro" id="IPR003191">
    <property type="entry name" value="Guanylate-bd/ATL_C"/>
</dbReference>
<keyword evidence="3" id="KW-0378">Hydrolase</keyword>
<dbReference type="InterPro" id="IPR037684">
    <property type="entry name" value="GBP_C"/>
</dbReference>
<comment type="similarity">
    <text evidence="6">Belongs to the TRAFAC class dynamin-like GTPase superfamily. GB1/RHD3 GTPase family.</text>
</comment>
<dbReference type="Gene3D" id="3.40.50.300">
    <property type="entry name" value="P-loop containing nucleotide triphosphate hydrolases"/>
    <property type="match status" value="2"/>
</dbReference>
<dbReference type="SUPFAM" id="SSF52540">
    <property type="entry name" value="P-loop containing nucleoside triphosphate hydrolases"/>
    <property type="match status" value="2"/>
</dbReference>
<accession>A0A7J8A7Q3</accession>
<evidence type="ECO:0000313" key="10">
    <source>
        <dbReference type="Proteomes" id="UP000558488"/>
    </source>
</evidence>
<dbReference type="EMBL" id="JACAGB010000002">
    <property type="protein sequence ID" value="KAF6382030.1"/>
    <property type="molecule type" value="Genomic_DNA"/>
</dbReference>
<protein>
    <recommendedName>
        <fullName evidence="8">GB1/RHD3-type G domain-containing protein</fullName>
    </recommendedName>
</protein>